<accession>A0A2B6PTK4</accession>
<organism evidence="1 2">
    <name type="scientific">Bacillus toyonensis</name>
    <dbReference type="NCBI Taxonomy" id="155322"/>
    <lineage>
        <taxon>Bacteria</taxon>
        <taxon>Bacillati</taxon>
        <taxon>Bacillota</taxon>
        <taxon>Bacilli</taxon>
        <taxon>Bacillales</taxon>
        <taxon>Bacillaceae</taxon>
        <taxon>Bacillus</taxon>
        <taxon>Bacillus cereus group</taxon>
    </lineage>
</organism>
<gene>
    <name evidence="1" type="ORF">CON73_27710</name>
</gene>
<evidence type="ECO:0000313" key="1">
    <source>
        <dbReference type="EMBL" id="PGG82942.1"/>
    </source>
</evidence>
<name>A0A2B6PTK4_9BACI</name>
<comment type="caution">
    <text evidence="1">The sequence shown here is derived from an EMBL/GenBank/DDBJ whole genome shotgun (WGS) entry which is preliminary data.</text>
</comment>
<dbReference type="EMBL" id="NVOI01000130">
    <property type="protein sequence ID" value="PGG82942.1"/>
    <property type="molecule type" value="Genomic_DNA"/>
</dbReference>
<proteinExistence type="predicted"/>
<dbReference type="Proteomes" id="UP000225320">
    <property type="component" value="Unassembled WGS sequence"/>
</dbReference>
<protein>
    <submittedName>
        <fullName evidence="1">Uncharacterized protein</fullName>
    </submittedName>
</protein>
<reference evidence="1 2" key="1">
    <citation type="submission" date="2017-09" db="EMBL/GenBank/DDBJ databases">
        <title>Large-scale bioinformatics analysis of Bacillus genomes uncovers conserved roles of natural products in bacterial physiology.</title>
        <authorList>
            <consortium name="Agbiome Team Llc"/>
            <person name="Bleich R.M."/>
            <person name="Grubbs K.J."/>
            <person name="Santa Maria K.C."/>
            <person name="Allen S.E."/>
            <person name="Farag S."/>
            <person name="Shank E.A."/>
            <person name="Bowers A."/>
        </authorList>
    </citation>
    <scope>NUCLEOTIDE SEQUENCE [LARGE SCALE GENOMIC DNA]</scope>
    <source>
        <strain evidence="1 2">AFS094862</strain>
    </source>
</reference>
<dbReference type="AlphaFoldDB" id="A0A2B6PTK4"/>
<evidence type="ECO:0000313" key="2">
    <source>
        <dbReference type="Proteomes" id="UP000225320"/>
    </source>
</evidence>
<sequence>MAFFDLIYYYNLLKEFKIFYAKIPYEILLKMLVLYNEPHIHQAKELVTQKLEKECVVKQI</sequence>